<sequence length="313" mass="33086">MHHTAELHQAAVEPVAQVPVIQVADASDPRRVKGLKTVSASVPSVGKTSPIPAVAPFLAESVKGLKTVSASVPAVGKTSPIPAEAPLKAQSVKGLKTVAAATRGKTRFSVSDAQFREPVAKPIVDQTVVTAIKTSPSIIPPKTIKSAIQPSTIFTQQKITPAITKGGSDILPEAMQFRPLQYAGEGMPAELAGIGEARKVVISTPLIGNQEFNTDIKLLNRQLMEKQTEEELKRTLAGIVNADSDFGAITLSEAELKDLSMRVGANAMRPQERPVLLAPQQRRPDQLPQSRPAGARQRIPVSLNPQIIGGGAA</sequence>
<evidence type="ECO:0000313" key="3">
    <source>
        <dbReference type="Proteomes" id="UP000499080"/>
    </source>
</evidence>
<feature type="non-terminal residue" evidence="2">
    <location>
        <position position="313"/>
    </location>
</feature>
<evidence type="ECO:0000313" key="2">
    <source>
        <dbReference type="EMBL" id="GBN16980.1"/>
    </source>
</evidence>
<dbReference type="EMBL" id="BGPR01006209">
    <property type="protein sequence ID" value="GBN16980.1"/>
    <property type="molecule type" value="Genomic_DNA"/>
</dbReference>
<protein>
    <submittedName>
        <fullName evidence="2">Uncharacterized protein</fullName>
    </submittedName>
</protein>
<name>A0A4Y2LSC4_ARAVE</name>
<gene>
    <name evidence="2" type="ORF">AVEN_6937_1</name>
</gene>
<dbReference type="AlphaFoldDB" id="A0A4Y2LSC4"/>
<keyword evidence="3" id="KW-1185">Reference proteome</keyword>
<dbReference type="Proteomes" id="UP000499080">
    <property type="component" value="Unassembled WGS sequence"/>
</dbReference>
<feature type="region of interest" description="Disordered" evidence="1">
    <location>
        <begin position="270"/>
        <end position="313"/>
    </location>
</feature>
<proteinExistence type="predicted"/>
<comment type="caution">
    <text evidence="2">The sequence shown here is derived from an EMBL/GenBank/DDBJ whole genome shotgun (WGS) entry which is preliminary data.</text>
</comment>
<accession>A0A4Y2LSC4</accession>
<organism evidence="2 3">
    <name type="scientific">Araneus ventricosus</name>
    <name type="common">Orbweaver spider</name>
    <name type="synonym">Epeira ventricosa</name>
    <dbReference type="NCBI Taxonomy" id="182803"/>
    <lineage>
        <taxon>Eukaryota</taxon>
        <taxon>Metazoa</taxon>
        <taxon>Ecdysozoa</taxon>
        <taxon>Arthropoda</taxon>
        <taxon>Chelicerata</taxon>
        <taxon>Arachnida</taxon>
        <taxon>Araneae</taxon>
        <taxon>Araneomorphae</taxon>
        <taxon>Entelegynae</taxon>
        <taxon>Araneoidea</taxon>
        <taxon>Araneidae</taxon>
        <taxon>Araneus</taxon>
    </lineage>
</organism>
<evidence type="ECO:0000256" key="1">
    <source>
        <dbReference type="SAM" id="MobiDB-lite"/>
    </source>
</evidence>
<reference evidence="2 3" key="1">
    <citation type="journal article" date="2019" name="Sci. Rep.">
        <title>Orb-weaving spider Araneus ventricosus genome elucidates the spidroin gene catalogue.</title>
        <authorList>
            <person name="Kono N."/>
            <person name="Nakamura H."/>
            <person name="Ohtoshi R."/>
            <person name="Moran D.A.P."/>
            <person name="Shinohara A."/>
            <person name="Yoshida Y."/>
            <person name="Fujiwara M."/>
            <person name="Mori M."/>
            <person name="Tomita M."/>
            <person name="Arakawa K."/>
        </authorList>
    </citation>
    <scope>NUCLEOTIDE SEQUENCE [LARGE SCALE GENOMIC DNA]</scope>
</reference>